<dbReference type="InterPro" id="IPR029058">
    <property type="entry name" value="AB_hydrolase_fold"/>
</dbReference>
<feature type="domain" description="AB hydrolase-1" evidence="1">
    <location>
        <begin position="56"/>
        <end position="137"/>
    </location>
</feature>
<dbReference type="OrthoDB" id="19657at2759"/>
<dbReference type="Proteomes" id="UP000256328">
    <property type="component" value="Unassembled WGS sequence"/>
</dbReference>
<accession>A0A3D8RPC5</accession>
<dbReference type="InterPro" id="IPR000073">
    <property type="entry name" value="AB_hydrolase_1"/>
</dbReference>
<dbReference type="PANTHER" id="PTHR43798">
    <property type="entry name" value="MONOACYLGLYCEROL LIPASE"/>
    <property type="match status" value="1"/>
</dbReference>
<dbReference type="GO" id="GO:0047372">
    <property type="term" value="F:monoacylglycerol lipase activity"/>
    <property type="evidence" value="ECO:0007669"/>
    <property type="project" value="TreeGrafter"/>
</dbReference>
<dbReference type="InterPro" id="IPR000639">
    <property type="entry name" value="Epox_hydrolase-like"/>
</dbReference>
<reference evidence="2 3" key="1">
    <citation type="journal article" date="2018" name="IMA Fungus">
        <title>IMA Genome-F 9: Draft genome sequence of Annulohypoxylon stygium, Aspergillus mulundensis, Berkeleyomyces basicola (syn. Thielaviopsis basicola), Ceratocystis smalleyi, two Cercospora beticola strains, Coleophoma cylindrospora, Fusarium fracticaudum, Phialophora cf. hyalina, and Morchella septimelata.</title>
        <authorList>
            <person name="Wingfield B.D."/>
            <person name="Bills G.F."/>
            <person name="Dong Y."/>
            <person name="Huang W."/>
            <person name="Nel W.J."/>
            <person name="Swalarsk-Parry B.S."/>
            <person name="Vaghefi N."/>
            <person name="Wilken P.M."/>
            <person name="An Z."/>
            <person name="de Beer Z.W."/>
            <person name="De Vos L."/>
            <person name="Chen L."/>
            <person name="Duong T.A."/>
            <person name="Gao Y."/>
            <person name="Hammerbacher A."/>
            <person name="Kikkert J.R."/>
            <person name="Li Y."/>
            <person name="Li H."/>
            <person name="Li K."/>
            <person name="Li Q."/>
            <person name="Liu X."/>
            <person name="Ma X."/>
            <person name="Naidoo K."/>
            <person name="Pethybridge S.J."/>
            <person name="Sun J."/>
            <person name="Steenkamp E.T."/>
            <person name="van der Nest M.A."/>
            <person name="van Wyk S."/>
            <person name="Wingfield M.J."/>
            <person name="Xiong C."/>
            <person name="Yue Q."/>
            <person name="Zhang X."/>
        </authorList>
    </citation>
    <scope>NUCLEOTIDE SEQUENCE [LARGE SCALE GENOMIC DNA]</scope>
    <source>
        <strain evidence="2 3">BP5796</strain>
    </source>
</reference>
<keyword evidence="2" id="KW-0378">Hydrolase</keyword>
<dbReference type="Gene3D" id="3.40.50.1820">
    <property type="entry name" value="alpha/beta hydrolase"/>
    <property type="match status" value="1"/>
</dbReference>
<organism evidence="2 3">
    <name type="scientific">Coleophoma crateriformis</name>
    <dbReference type="NCBI Taxonomy" id="565419"/>
    <lineage>
        <taxon>Eukaryota</taxon>
        <taxon>Fungi</taxon>
        <taxon>Dikarya</taxon>
        <taxon>Ascomycota</taxon>
        <taxon>Pezizomycotina</taxon>
        <taxon>Leotiomycetes</taxon>
        <taxon>Helotiales</taxon>
        <taxon>Dermateaceae</taxon>
        <taxon>Coleophoma</taxon>
    </lineage>
</organism>
<dbReference type="InterPro" id="IPR050266">
    <property type="entry name" value="AB_hydrolase_sf"/>
</dbReference>
<dbReference type="PANTHER" id="PTHR43798:SF33">
    <property type="entry name" value="HYDROLASE, PUTATIVE (AFU_ORTHOLOGUE AFUA_2G14860)-RELATED"/>
    <property type="match status" value="1"/>
</dbReference>
<evidence type="ECO:0000259" key="1">
    <source>
        <dbReference type="Pfam" id="PF00561"/>
    </source>
</evidence>
<protein>
    <submittedName>
        <fullName evidence="2">Alpha hydrolase-2</fullName>
    </submittedName>
</protein>
<proteinExistence type="predicted"/>
<dbReference type="PRINTS" id="PR00412">
    <property type="entry name" value="EPOXHYDRLASE"/>
</dbReference>
<dbReference type="AlphaFoldDB" id="A0A3D8RPC5"/>
<dbReference type="GO" id="GO:0016020">
    <property type="term" value="C:membrane"/>
    <property type="evidence" value="ECO:0007669"/>
    <property type="project" value="TreeGrafter"/>
</dbReference>
<evidence type="ECO:0000313" key="2">
    <source>
        <dbReference type="EMBL" id="RDW75806.1"/>
    </source>
</evidence>
<keyword evidence="3" id="KW-1185">Reference proteome</keyword>
<name>A0A3D8RPC5_9HELO</name>
<dbReference type="EMBL" id="PDLN01000009">
    <property type="protein sequence ID" value="RDW75806.1"/>
    <property type="molecule type" value="Genomic_DNA"/>
</dbReference>
<comment type="caution">
    <text evidence="2">The sequence shown here is derived from an EMBL/GenBank/DDBJ whole genome shotgun (WGS) entry which is preliminary data.</text>
</comment>
<gene>
    <name evidence="2" type="ORF">BP5796_06627</name>
</gene>
<sequence>MASQTIHIPHLGGISAGYSMPQEYDARKPTCILVNSMCTTSALFNAQYSNEKLTQAMNLIAIEPLGHGSTVCESTENFTYWDSAIMNLAIMEKLGIEKAFVLGTSQGGWIVMRMALLSPEKILGVIALGTSMDYESSYSRSKGCWDAKPLLGPWVQKWTSSVPTPDFVIEDEWCGMVGALGFGAASTEELTAFWVKSLKEIYKGDMGRKKARMALICLLERDGLVMRLGDVKCPVTWLQGTEDIPYGVELPKEQIKLFVNSVDAKLEILEGGSHYLNASKPDEVSTAMLAMAAKYHT</sequence>
<dbReference type="SUPFAM" id="SSF53474">
    <property type="entry name" value="alpha/beta-Hydrolases"/>
    <property type="match status" value="1"/>
</dbReference>
<dbReference type="Pfam" id="PF00561">
    <property type="entry name" value="Abhydrolase_1"/>
    <property type="match status" value="1"/>
</dbReference>
<dbReference type="GO" id="GO:0046464">
    <property type="term" value="P:acylglycerol catabolic process"/>
    <property type="evidence" value="ECO:0007669"/>
    <property type="project" value="TreeGrafter"/>
</dbReference>
<evidence type="ECO:0000313" key="3">
    <source>
        <dbReference type="Proteomes" id="UP000256328"/>
    </source>
</evidence>